<dbReference type="InterPro" id="IPR014710">
    <property type="entry name" value="RmlC-like_jellyroll"/>
</dbReference>
<keyword evidence="1" id="KW-0479">Metal-binding</keyword>
<dbReference type="EMBL" id="JAABNR010000039">
    <property type="protein sequence ID" value="NBZ89917.1"/>
    <property type="molecule type" value="Genomic_DNA"/>
</dbReference>
<evidence type="ECO:0000313" key="3">
    <source>
        <dbReference type="EMBL" id="NBZ89917.1"/>
    </source>
</evidence>
<keyword evidence="4" id="KW-1185">Reference proteome</keyword>
<dbReference type="Proteomes" id="UP001193501">
    <property type="component" value="Unassembled WGS sequence"/>
</dbReference>
<evidence type="ECO:0000313" key="4">
    <source>
        <dbReference type="Proteomes" id="UP001193501"/>
    </source>
</evidence>
<dbReference type="GO" id="GO:0046872">
    <property type="term" value="F:metal ion binding"/>
    <property type="evidence" value="ECO:0007669"/>
    <property type="project" value="UniProtKB-KW"/>
</dbReference>
<dbReference type="PANTHER" id="PTHR35848:SF9">
    <property type="entry name" value="SLL1358 PROTEIN"/>
    <property type="match status" value="1"/>
</dbReference>
<evidence type="ECO:0000256" key="1">
    <source>
        <dbReference type="ARBA" id="ARBA00022723"/>
    </source>
</evidence>
<name>A0AAE5BX22_9RHOB</name>
<reference evidence="3" key="1">
    <citation type="submission" date="2020-01" db="EMBL/GenBank/DDBJ databases">
        <authorList>
            <person name="Chen W.-M."/>
        </authorList>
    </citation>
    <scope>NUCLEOTIDE SEQUENCE</scope>
    <source>
        <strain evidence="3">CYK-10</strain>
    </source>
</reference>
<evidence type="ECO:0000259" key="2">
    <source>
        <dbReference type="Pfam" id="PF07883"/>
    </source>
</evidence>
<protein>
    <submittedName>
        <fullName evidence="3">Cupin domain-containing protein</fullName>
    </submittedName>
</protein>
<comment type="caution">
    <text evidence="3">The sequence shown here is derived from an EMBL/GenBank/DDBJ whole genome shotgun (WGS) entry which is preliminary data.</text>
</comment>
<dbReference type="AlphaFoldDB" id="A0AAE5BX22"/>
<gene>
    <name evidence="3" type="ORF">GV832_20225</name>
</gene>
<dbReference type="PANTHER" id="PTHR35848">
    <property type="entry name" value="OXALATE-BINDING PROTEIN"/>
    <property type="match status" value="1"/>
</dbReference>
<sequence>MATDPRYLVTREEIAALPGLRKTHFLNPNAVRVNKSLGDLTGLTGLGFHLIEVAPGHETTEHHMHHNEDECVFILAGRATARIGEASFAVKAGDFLGYRKGGLAHSIHNTGAEILVCLVAGQRLDHDVGDYPHLGKRIYRNAGMAWNLVDHAAIAEPKAGAKA</sequence>
<dbReference type="InterPro" id="IPR051610">
    <property type="entry name" value="GPI/OXD"/>
</dbReference>
<organism evidence="3 4">
    <name type="scientific">Stagnihabitans tardus</name>
    <dbReference type="NCBI Taxonomy" id="2699202"/>
    <lineage>
        <taxon>Bacteria</taxon>
        <taxon>Pseudomonadati</taxon>
        <taxon>Pseudomonadota</taxon>
        <taxon>Alphaproteobacteria</taxon>
        <taxon>Rhodobacterales</taxon>
        <taxon>Paracoccaceae</taxon>
        <taxon>Stagnihabitans</taxon>
    </lineage>
</organism>
<dbReference type="InterPro" id="IPR013096">
    <property type="entry name" value="Cupin_2"/>
</dbReference>
<accession>A0AAE5BX22</accession>
<dbReference type="Gene3D" id="2.60.120.10">
    <property type="entry name" value="Jelly Rolls"/>
    <property type="match status" value="1"/>
</dbReference>
<dbReference type="InterPro" id="IPR011051">
    <property type="entry name" value="RmlC_Cupin_sf"/>
</dbReference>
<feature type="domain" description="Cupin type-2" evidence="2">
    <location>
        <begin position="50"/>
        <end position="119"/>
    </location>
</feature>
<proteinExistence type="predicted"/>
<dbReference type="SUPFAM" id="SSF51182">
    <property type="entry name" value="RmlC-like cupins"/>
    <property type="match status" value="1"/>
</dbReference>
<dbReference type="Pfam" id="PF07883">
    <property type="entry name" value="Cupin_2"/>
    <property type="match status" value="1"/>
</dbReference>